<reference evidence="2" key="1">
    <citation type="submission" date="2019-08" db="EMBL/GenBank/DDBJ databases">
        <authorList>
            <person name="Liu F."/>
        </authorList>
    </citation>
    <scope>NUCLEOTIDE SEQUENCE [LARGE SCALE GENOMIC DNA]</scope>
    <source>
        <strain evidence="2">PA1801</strain>
        <tissue evidence="2">Leaf</tissue>
    </source>
</reference>
<dbReference type="PANTHER" id="PTHR32108">
    <property type="entry name" value="DNA-DIRECTED RNA POLYMERASE SUBUNIT ALPHA"/>
    <property type="match status" value="1"/>
</dbReference>
<sequence>MFGEMIDNAIRNRKIDARENVKSQPRKSKRTRKIPIHTYPNDVWRTKPEPVQCSHSITVLPKPMQPPFLKWHDKNVQCEYHLIEKFIKMGIVKFDDLSGPDVAGNLLPSHTNQWVNVTIKDKNKRIKTNNE</sequence>
<gene>
    <name evidence="2" type="ORF">EPI10_027733</name>
</gene>
<keyword evidence="3" id="KW-1185">Reference proteome</keyword>
<dbReference type="EMBL" id="SMMG02000009">
    <property type="protein sequence ID" value="KAA3461134.1"/>
    <property type="molecule type" value="Genomic_DNA"/>
</dbReference>
<dbReference type="OrthoDB" id="998214at2759"/>
<feature type="region of interest" description="Disordered" evidence="1">
    <location>
        <begin position="15"/>
        <end position="35"/>
    </location>
</feature>
<dbReference type="Proteomes" id="UP000325315">
    <property type="component" value="Unassembled WGS sequence"/>
</dbReference>
<name>A0A5B6UX74_9ROSI</name>
<accession>A0A5B6UX74</accession>
<evidence type="ECO:0000256" key="1">
    <source>
        <dbReference type="SAM" id="MobiDB-lite"/>
    </source>
</evidence>
<dbReference type="AlphaFoldDB" id="A0A5B6UX74"/>
<feature type="compositionally biased region" description="Basic residues" evidence="1">
    <location>
        <begin position="24"/>
        <end position="35"/>
    </location>
</feature>
<proteinExistence type="predicted"/>
<protein>
    <submittedName>
        <fullName evidence="2">Uncharacterized protein</fullName>
    </submittedName>
</protein>
<comment type="caution">
    <text evidence="2">The sequence shown here is derived from an EMBL/GenBank/DDBJ whole genome shotgun (WGS) entry which is preliminary data.</text>
</comment>
<evidence type="ECO:0000313" key="2">
    <source>
        <dbReference type="EMBL" id="KAA3461134.1"/>
    </source>
</evidence>
<organism evidence="2 3">
    <name type="scientific">Gossypium australe</name>
    <dbReference type="NCBI Taxonomy" id="47621"/>
    <lineage>
        <taxon>Eukaryota</taxon>
        <taxon>Viridiplantae</taxon>
        <taxon>Streptophyta</taxon>
        <taxon>Embryophyta</taxon>
        <taxon>Tracheophyta</taxon>
        <taxon>Spermatophyta</taxon>
        <taxon>Magnoliopsida</taxon>
        <taxon>eudicotyledons</taxon>
        <taxon>Gunneridae</taxon>
        <taxon>Pentapetalae</taxon>
        <taxon>rosids</taxon>
        <taxon>malvids</taxon>
        <taxon>Malvales</taxon>
        <taxon>Malvaceae</taxon>
        <taxon>Malvoideae</taxon>
        <taxon>Gossypium</taxon>
    </lineage>
</organism>
<dbReference type="PANTHER" id="PTHR32108:SF5">
    <property type="entry name" value="DYNACTIN SUBUNIT 1-LIKE"/>
    <property type="match status" value="1"/>
</dbReference>
<evidence type="ECO:0000313" key="3">
    <source>
        <dbReference type="Proteomes" id="UP000325315"/>
    </source>
</evidence>